<gene>
    <name evidence="5" type="primary">calB</name>
    <name evidence="5" type="ORF">ERS852473_00578</name>
</gene>
<protein>
    <recommendedName>
        <fullName evidence="3">Aldehyde dehydrogenase</fullName>
    </recommendedName>
</protein>
<dbReference type="Gene3D" id="3.40.605.10">
    <property type="entry name" value="Aldehyde Dehydrogenase, Chain A, domain 1"/>
    <property type="match status" value="1"/>
</dbReference>
<feature type="domain" description="Aldehyde dehydrogenase" evidence="4">
    <location>
        <begin position="29"/>
        <end position="439"/>
    </location>
</feature>
<dbReference type="Pfam" id="PF00171">
    <property type="entry name" value="Aldedh"/>
    <property type="match status" value="1"/>
</dbReference>
<dbReference type="GO" id="GO:0050269">
    <property type="term" value="F:coniferyl-aldehyde dehydrogenase [NAD(P)+] activity"/>
    <property type="evidence" value="ECO:0007669"/>
    <property type="project" value="UniProtKB-EC"/>
</dbReference>
<organism evidence="5 6">
    <name type="scientific">Sarcina ventriculi</name>
    <name type="common">Clostridium ventriculi</name>
    <dbReference type="NCBI Taxonomy" id="1267"/>
    <lineage>
        <taxon>Bacteria</taxon>
        <taxon>Bacillati</taxon>
        <taxon>Bacillota</taxon>
        <taxon>Clostridia</taxon>
        <taxon>Eubacteriales</taxon>
        <taxon>Clostridiaceae</taxon>
        <taxon>Sarcina</taxon>
    </lineage>
</organism>
<dbReference type="InterPro" id="IPR016162">
    <property type="entry name" value="Ald_DH_N"/>
</dbReference>
<sequence length="468" mass="53084">MYFSDEYKQLYKNIQSILYKQDQFLEKGLISINKRIEALKSLKEAIKYYESDIMTALKKDLGKCSFEAYSTEVGFIYSSISYAIKNIRKWNKIKKVKSEVAQWIGKSLIYKSPYGKVLIIGPYNYPFQLLFEPLLGAIAGGNTAVLKPSEFTPNVECVIKKIINKAFKEEYVTVVTGDYKVNSVLLDMKFDYIFFTGSVGVGKIVMQKASQNLIPVTLELCGKSPVIVHESAKLSLAAKRIMWGKLTNAGQTCVAPDYVLAHVSIYDKLLEELKRATVNFFGNDIKSNSEFGRIVNGKHMNRLKHILERDKNHIYFGGNFDMEDKYIAPTILKDINLENESMKEEVFGPILPVIPYNDINDISLYLKAHKNPLALYVFTENMSFGEYIIKKFSFGGGCINDTISHVASKSLPFGGVGTSGIGRYHGKSSFDCFTYEKAIVKKSTKIELKLVFPPYKNRLVLVKKFFMK</sequence>
<name>A0ABP2AS53_SARVE</name>
<dbReference type="CDD" id="cd07136">
    <property type="entry name" value="ALDH_YwdH-P39616"/>
    <property type="match status" value="1"/>
</dbReference>
<dbReference type="InterPro" id="IPR012394">
    <property type="entry name" value="Aldehyde_DH_NAD(P)"/>
</dbReference>
<dbReference type="InterPro" id="IPR016160">
    <property type="entry name" value="Ald_DH_CS_CYS"/>
</dbReference>
<dbReference type="EMBL" id="CYZR01000002">
    <property type="protein sequence ID" value="CUN59536.1"/>
    <property type="molecule type" value="Genomic_DNA"/>
</dbReference>
<evidence type="ECO:0000256" key="1">
    <source>
        <dbReference type="ARBA" id="ARBA00009986"/>
    </source>
</evidence>
<dbReference type="PROSITE" id="PS00070">
    <property type="entry name" value="ALDEHYDE_DEHYDR_CYS"/>
    <property type="match status" value="1"/>
</dbReference>
<proteinExistence type="inferred from homology"/>
<keyword evidence="2 3" id="KW-0560">Oxidoreductase</keyword>
<dbReference type="PIRSF" id="PIRSF036492">
    <property type="entry name" value="ALDH"/>
    <property type="match status" value="1"/>
</dbReference>
<dbReference type="InterPro" id="IPR016163">
    <property type="entry name" value="Ald_DH_C"/>
</dbReference>
<accession>A0ABP2AS53</accession>
<dbReference type="Gene3D" id="3.40.309.10">
    <property type="entry name" value="Aldehyde Dehydrogenase, Chain A, domain 2"/>
    <property type="match status" value="1"/>
</dbReference>
<evidence type="ECO:0000313" key="5">
    <source>
        <dbReference type="EMBL" id="CUN59536.1"/>
    </source>
</evidence>
<evidence type="ECO:0000256" key="3">
    <source>
        <dbReference type="PIRNR" id="PIRNR036492"/>
    </source>
</evidence>
<dbReference type="PANTHER" id="PTHR43570">
    <property type="entry name" value="ALDEHYDE DEHYDROGENASE"/>
    <property type="match status" value="1"/>
</dbReference>
<dbReference type="PANTHER" id="PTHR43570:SF16">
    <property type="entry name" value="ALDEHYDE DEHYDROGENASE TYPE III, ISOFORM Q"/>
    <property type="match status" value="1"/>
</dbReference>
<dbReference type="InterPro" id="IPR015590">
    <property type="entry name" value="Aldehyde_DH_dom"/>
</dbReference>
<dbReference type="SUPFAM" id="SSF53720">
    <property type="entry name" value="ALDH-like"/>
    <property type="match status" value="1"/>
</dbReference>
<reference evidence="5 6" key="1">
    <citation type="submission" date="2015-09" db="EMBL/GenBank/DDBJ databases">
        <authorList>
            <consortium name="Pathogen Informatics"/>
            <person name="Wu L."/>
            <person name="Ma J."/>
        </authorList>
    </citation>
    <scope>NUCLEOTIDE SEQUENCE [LARGE SCALE GENOMIC DNA]</scope>
    <source>
        <strain evidence="5 6">2789STDY5834858</strain>
    </source>
</reference>
<dbReference type="RefSeq" id="WP_055257467.1">
    <property type="nucleotide sequence ID" value="NZ_CABIXL010000002.1"/>
</dbReference>
<keyword evidence="6" id="KW-1185">Reference proteome</keyword>
<evidence type="ECO:0000313" key="6">
    <source>
        <dbReference type="Proteomes" id="UP000095488"/>
    </source>
</evidence>
<dbReference type="Proteomes" id="UP000095488">
    <property type="component" value="Unassembled WGS sequence"/>
</dbReference>
<comment type="similarity">
    <text evidence="1 3">Belongs to the aldehyde dehydrogenase family.</text>
</comment>
<comment type="caution">
    <text evidence="5">The sequence shown here is derived from an EMBL/GenBank/DDBJ whole genome shotgun (WGS) entry which is preliminary data.</text>
</comment>
<evidence type="ECO:0000259" key="4">
    <source>
        <dbReference type="Pfam" id="PF00171"/>
    </source>
</evidence>
<evidence type="ECO:0000256" key="2">
    <source>
        <dbReference type="ARBA" id="ARBA00023002"/>
    </source>
</evidence>
<dbReference type="InterPro" id="IPR016161">
    <property type="entry name" value="Ald_DH/histidinol_DH"/>
</dbReference>